<sequence>MKKQNQDKKKLSLKKTPLMKLNNMKTITGGGGIQAGFNVGGNDDPLPTPFQTASNK</sequence>
<protein>
    <submittedName>
        <fullName evidence="1">Uncharacterized protein</fullName>
    </submittedName>
</protein>
<keyword evidence="2" id="KW-1185">Reference proteome</keyword>
<dbReference type="AlphaFoldDB" id="A0A1H0ZP41"/>
<dbReference type="STRING" id="311333.SAMN05421664_1008"/>
<organism evidence="1 2">
    <name type="scientific">Chryseobacterium soldanellicola</name>
    <dbReference type="NCBI Taxonomy" id="311333"/>
    <lineage>
        <taxon>Bacteria</taxon>
        <taxon>Pseudomonadati</taxon>
        <taxon>Bacteroidota</taxon>
        <taxon>Flavobacteriia</taxon>
        <taxon>Flavobacteriales</taxon>
        <taxon>Weeksellaceae</taxon>
        <taxon>Chryseobacterium group</taxon>
        <taxon>Chryseobacterium</taxon>
    </lineage>
</organism>
<proteinExistence type="predicted"/>
<reference evidence="2" key="1">
    <citation type="submission" date="2016-10" db="EMBL/GenBank/DDBJ databases">
        <authorList>
            <person name="Varghese N."/>
            <person name="Submissions S."/>
        </authorList>
    </citation>
    <scope>NUCLEOTIDE SEQUENCE [LARGE SCALE GENOMIC DNA]</scope>
    <source>
        <strain evidence="2">DSM 17072</strain>
    </source>
</reference>
<evidence type="ECO:0000313" key="1">
    <source>
        <dbReference type="EMBL" id="SDQ29285.1"/>
    </source>
</evidence>
<name>A0A1H0ZP41_9FLAO</name>
<dbReference type="EMBL" id="FNKL01000002">
    <property type="protein sequence ID" value="SDQ29285.1"/>
    <property type="molecule type" value="Genomic_DNA"/>
</dbReference>
<evidence type="ECO:0000313" key="2">
    <source>
        <dbReference type="Proteomes" id="UP000199627"/>
    </source>
</evidence>
<gene>
    <name evidence="1" type="ORF">SAMN05421664_1008</name>
</gene>
<dbReference type="Proteomes" id="UP000199627">
    <property type="component" value="Unassembled WGS sequence"/>
</dbReference>
<accession>A0A1H0ZP41</accession>
<dbReference type="RefSeq" id="WP_170828430.1">
    <property type="nucleotide sequence ID" value="NZ_FNKL01000002.1"/>
</dbReference>